<evidence type="ECO:0000313" key="3">
    <source>
        <dbReference type="Proteomes" id="UP000004291"/>
    </source>
</evidence>
<reference evidence="2 3" key="2">
    <citation type="submission" date="2012-06" db="EMBL/GenBank/DDBJ databases">
        <authorList>
            <person name="Fiebig A."/>
        </authorList>
    </citation>
    <scope>NUCLEOTIDE SEQUENCE [LARGE SCALE GENOMIC DNA]</scope>
    <source>
        <strain evidence="2 3">DFL-43</strain>
    </source>
</reference>
<comment type="caution">
    <text evidence="2">The sequence shown here is derived from an EMBL/GenBank/DDBJ whole genome shotgun (WGS) entry which is preliminary data.</text>
</comment>
<keyword evidence="1" id="KW-0472">Membrane</keyword>
<dbReference type="eggNOG" id="COG5500">
    <property type="taxonomic scope" value="Bacteria"/>
</dbReference>
<dbReference type="Proteomes" id="UP000004291">
    <property type="component" value="Chromosome"/>
</dbReference>
<dbReference type="Pfam" id="PF08592">
    <property type="entry name" value="Anthrone_oxy"/>
    <property type="match status" value="1"/>
</dbReference>
<dbReference type="HOGENOM" id="CLU_111152_2_2_5"/>
<sequence>MSLWFLLLCALTLIAYAAIGGVFLAFSDFIMRSFDLVGNQAGIETMQVLNVEIMRSVFMALFMGLAVLSLFILVYAAFNLDGTPRNLLVLAGGTYLLGVFAVTAAGNVPLNNQLAALAPTTSQALTFWKETYMTRWVTLNSVRTLACFIASGLTLGALVIR</sequence>
<protein>
    <submittedName>
        <fullName evidence="2">Putative integral membrane protein</fullName>
    </submittedName>
</protein>
<feature type="transmembrane region" description="Helical" evidence="1">
    <location>
        <begin position="142"/>
        <end position="160"/>
    </location>
</feature>
<keyword evidence="3" id="KW-1185">Reference proteome</keyword>
<feature type="transmembrane region" description="Helical" evidence="1">
    <location>
        <begin position="57"/>
        <end position="78"/>
    </location>
</feature>
<accession>A9DAG4</accession>
<organism evidence="2 3">
    <name type="scientific">Hoeflea phototrophica (strain DSM 17068 / NCIMB 14078 / DFL-43)</name>
    <dbReference type="NCBI Taxonomy" id="411684"/>
    <lineage>
        <taxon>Bacteria</taxon>
        <taxon>Pseudomonadati</taxon>
        <taxon>Pseudomonadota</taxon>
        <taxon>Alphaproteobacteria</taxon>
        <taxon>Hyphomicrobiales</taxon>
        <taxon>Rhizobiaceae</taxon>
        <taxon>Hoeflea</taxon>
    </lineage>
</organism>
<name>A9DAG4_HOEPD</name>
<keyword evidence="1" id="KW-0812">Transmembrane</keyword>
<dbReference type="AlphaFoldDB" id="A9DAG4"/>
<dbReference type="EMBL" id="ABIA03000002">
    <property type="protein sequence ID" value="EDQ32734.1"/>
    <property type="molecule type" value="Genomic_DNA"/>
</dbReference>
<proteinExistence type="predicted"/>
<gene>
    <name evidence="2" type="ORF">HPDFL43_04286</name>
</gene>
<reference evidence="2 3" key="1">
    <citation type="submission" date="2007-10" db="EMBL/GenBank/DDBJ databases">
        <authorList>
            <person name="Wagner-Dobler I."/>
            <person name="Ferriera S."/>
            <person name="Johnson J."/>
            <person name="Kravitz S."/>
            <person name="Beeson K."/>
            <person name="Sutton G."/>
            <person name="Rogers Y.-H."/>
            <person name="Friedman R."/>
            <person name="Frazier M."/>
            <person name="Venter J.C."/>
        </authorList>
    </citation>
    <scope>NUCLEOTIDE SEQUENCE [LARGE SCALE GENOMIC DNA]</scope>
    <source>
        <strain evidence="2 3">DFL-43</strain>
    </source>
</reference>
<dbReference type="STRING" id="411684.HPDFL43_04286"/>
<dbReference type="OrthoDB" id="428263at2"/>
<keyword evidence="1" id="KW-1133">Transmembrane helix</keyword>
<evidence type="ECO:0000256" key="1">
    <source>
        <dbReference type="SAM" id="Phobius"/>
    </source>
</evidence>
<evidence type="ECO:0000313" key="2">
    <source>
        <dbReference type="EMBL" id="EDQ32734.1"/>
    </source>
</evidence>
<dbReference type="InterPro" id="IPR013901">
    <property type="entry name" value="Anthrone_oxy"/>
</dbReference>
<feature type="transmembrane region" description="Helical" evidence="1">
    <location>
        <begin position="87"/>
        <end position="106"/>
    </location>
</feature>
<dbReference type="RefSeq" id="WP_007196648.1">
    <property type="nucleotide sequence ID" value="NZ_CM002917.1"/>
</dbReference>